<evidence type="ECO:0000256" key="2">
    <source>
        <dbReference type="ARBA" id="ARBA00012438"/>
    </source>
</evidence>
<name>A0A4Q9QX21_9GAMM</name>
<dbReference type="SMART" id="SM00387">
    <property type="entry name" value="HATPase_c"/>
    <property type="match status" value="1"/>
</dbReference>
<dbReference type="SUPFAM" id="SSF52172">
    <property type="entry name" value="CheY-like"/>
    <property type="match status" value="1"/>
</dbReference>
<proteinExistence type="predicted"/>
<feature type="domain" description="Response regulatory" evidence="6">
    <location>
        <begin position="622"/>
        <end position="737"/>
    </location>
</feature>
<keyword evidence="8" id="KW-0418">Kinase</keyword>
<evidence type="ECO:0000313" key="9">
    <source>
        <dbReference type="Proteomes" id="UP000293172"/>
    </source>
</evidence>
<dbReference type="EMBL" id="QJUL01000026">
    <property type="protein sequence ID" value="TBU89205.1"/>
    <property type="molecule type" value="Genomic_DNA"/>
</dbReference>
<dbReference type="InterPro" id="IPR000700">
    <property type="entry name" value="PAS-assoc_C"/>
</dbReference>
<dbReference type="PRINTS" id="PR00344">
    <property type="entry name" value="BCTRLSENSOR"/>
</dbReference>
<dbReference type="NCBIfam" id="TIGR00229">
    <property type="entry name" value="sensory_box"/>
    <property type="match status" value="1"/>
</dbReference>
<dbReference type="PROSITE" id="PS50113">
    <property type="entry name" value="PAC"/>
    <property type="match status" value="1"/>
</dbReference>
<organism evidence="8 9">
    <name type="scientific">Phytopseudomonas dryadis</name>
    <dbReference type="NCBI Taxonomy" id="2487520"/>
    <lineage>
        <taxon>Bacteria</taxon>
        <taxon>Pseudomonadati</taxon>
        <taxon>Pseudomonadota</taxon>
        <taxon>Gammaproteobacteria</taxon>
        <taxon>Pseudomonadales</taxon>
        <taxon>Pseudomonadaceae</taxon>
        <taxon>Phytopseudomonas</taxon>
    </lineage>
</organism>
<dbReference type="InterPro" id="IPR003661">
    <property type="entry name" value="HisK_dim/P_dom"/>
</dbReference>
<dbReference type="SUPFAM" id="SSF55785">
    <property type="entry name" value="PYP-like sensor domain (PAS domain)"/>
    <property type="match status" value="2"/>
</dbReference>
<dbReference type="AlphaFoldDB" id="A0A4Q9QX21"/>
<dbReference type="Gene3D" id="1.10.287.130">
    <property type="match status" value="1"/>
</dbReference>
<reference evidence="8 9" key="1">
    <citation type="submission" date="2018-06" db="EMBL/GenBank/DDBJ databases">
        <title>Three novel Pseudomonas species isolated from symptomatic oak.</title>
        <authorList>
            <person name="Bueno-Gonzalez V."/>
            <person name="Brady C."/>
        </authorList>
    </citation>
    <scope>NUCLEOTIDE SEQUENCE [LARGE SCALE GENOMIC DNA]</scope>
    <source>
        <strain evidence="8 9">P6B</strain>
    </source>
</reference>
<dbReference type="InterPro" id="IPR013655">
    <property type="entry name" value="PAS_fold_3"/>
</dbReference>
<dbReference type="InterPro" id="IPR001789">
    <property type="entry name" value="Sig_transdc_resp-reg_receiver"/>
</dbReference>
<keyword evidence="8" id="KW-0808">Transferase</keyword>
<feature type="domain" description="PAC" evidence="7">
    <location>
        <begin position="287"/>
        <end position="339"/>
    </location>
</feature>
<keyword evidence="3 4" id="KW-0597">Phosphoprotein</keyword>
<dbReference type="Gene3D" id="3.40.50.2300">
    <property type="match status" value="1"/>
</dbReference>
<protein>
    <recommendedName>
        <fullName evidence="2">histidine kinase</fullName>
        <ecNumber evidence="2">2.7.13.3</ecNumber>
    </recommendedName>
</protein>
<dbReference type="Pfam" id="PF08447">
    <property type="entry name" value="PAS_3"/>
    <property type="match status" value="1"/>
</dbReference>
<dbReference type="InterPro" id="IPR036097">
    <property type="entry name" value="HisK_dim/P_sf"/>
</dbReference>
<dbReference type="Gene3D" id="3.30.565.10">
    <property type="entry name" value="Histidine kinase-like ATPase, C-terminal domain"/>
    <property type="match status" value="1"/>
</dbReference>
<accession>A0A4Q9QX21</accession>
<evidence type="ECO:0000256" key="1">
    <source>
        <dbReference type="ARBA" id="ARBA00000085"/>
    </source>
</evidence>
<dbReference type="Pfam" id="PF00072">
    <property type="entry name" value="Response_reg"/>
    <property type="match status" value="1"/>
</dbReference>
<evidence type="ECO:0000259" key="6">
    <source>
        <dbReference type="PROSITE" id="PS50110"/>
    </source>
</evidence>
<dbReference type="InterPro" id="IPR001610">
    <property type="entry name" value="PAC"/>
</dbReference>
<evidence type="ECO:0000256" key="4">
    <source>
        <dbReference type="PROSITE-ProRule" id="PRU00169"/>
    </source>
</evidence>
<dbReference type="SMART" id="SM00448">
    <property type="entry name" value="REC"/>
    <property type="match status" value="1"/>
</dbReference>
<dbReference type="InterPro" id="IPR036890">
    <property type="entry name" value="HATPase_C_sf"/>
</dbReference>
<dbReference type="Gene3D" id="3.30.450.20">
    <property type="entry name" value="PAS domain"/>
    <property type="match status" value="2"/>
</dbReference>
<dbReference type="GO" id="GO:0000155">
    <property type="term" value="F:phosphorelay sensor kinase activity"/>
    <property type="evidence" value="ECO:0007669"/>
    <property type="project" value="InterPro"/>
</dbReference>
<dbReference type="InterPro" id="IPR004358">
    <property type="entry name" value="Sig_transdc_His_kin-like_C"/>
</dbReference>
<dbReference type="Pfam" id="PF00512">
    <property type="entry name" value="HisKA"/>
    <property type="match status" value="1"/>
</dbReference>
<dbReference type="SUPFAM" id="SSF55874">
    <property type="entry name" value="ATPase domain of HSP90 chaperone/DNA topoisomerase II/histidine kinase"/>
    <property type="match status" value="1"/>
</dbReference>
<comment type="catalytic activity">
    <reaction evidence="1">
        <text>ATP + protein L-histidine = ADP + protein N-phospho-L-histidine.</text>
        <dbReference type="EC" id="2.7.13.3"/>
    </reaction>
</comment>
<evidence type="ECO:0000259" key="7">
    <source>
        <dbReference type="PROSITE" id="PS50113"/>
    </source>
</evidence>
<dbReference type="EC" id="2.7.13.3" evidence="2"/>
<dbReference type="InterPro" id="IPR005467">
    <property type="entry name" value="His_kinase_dom"/>
</dbReference>
<feature type="domain" description="Histidine kinase" evidence="5">
    <location>
        <begin position="377"/>
        <end position="601"/>
    </location>
</feature>
<comment type="caution">
    <text evidence="8">The sequence shown here is derived from an EMBL/GenBank/DDBJ whole genome shotgun (WGS) entry which is preliminary data.</text>
</comment>
<evidence type="ECO:0000256" key="3">
    <source>
        <dbReference type="ARBA" id="ARBA00022553"/>
    </source>
</evidence>
<sequence>MTRRVKRMDPRPLPIMQADRSYGSLPLSLPATFAMPPEPCLFAGQSGEAVDLIRGFDWASTSLGAVAQWPSVLLGSARLILSSPTPIVLLCGQEGRLIYNDAYATFAGQRHPRIFGQPVEAAWPEIAEWNRQVLDLGLSGQSLSRENLYMPLHRPGLPDGAWINLYYNPLLDEHGRSHGMMCIAVETTHQILAIQQRTKVEAELRSANERIELALDAGAVIGTWVWDIPNDSFTADERFARTFSIDPRDVAAGNGLSLASITSAIHPEDRLSVDAMIQQTMANGGPYRAEYRVQQADGSYRWLEANGRCELAEDGTPLRFPGVLIDIDEHKQTEMALRQLMQTLEERVCEAVSQRVQAEEQLRQAQKMEAIGQLTGGIAHDFNNLLAGILGSLELIQRKLPAGQDASLARFIDAAIASAKRGASLTHRLLAFARRQSLDMRPTEVNALVRAIEELLVRTLGEHITLETRLADDLWPTRTDGHQLENALLNLAINARDAMPAGGTLRIETRNMQLLESAAHDHQVPPGDYLHIAVGDNGCGMAPETTRHAFEPFFTTKPIGQGTGLGLSMVYGFIKQTGGYLHLDSQQGKGTTLHLYLPRLATLPTATAQAPLRQAPRGTGETILVVEDDSVVRMLIVEALEELGYQLIQVADAQAALALLDRHPDIDLLLTDVGLPGMNGRQLAEAARQRRPDLKVLFATGYAEGAEVRNGYLGTDMHMIAKPFSLEALGSKIKAMLDG</sequence>
<dbReference type="SMART" id="SM00388">
    <property type="entry name" value="HisKA"/>
    <property type="match status" value="1"/>
</dbReference>
<feature type="modified residue" description="4-aspartylphosphate" evidence="4">
    <location>
        <position position="672"/>
    </location>
</feature>
<dbReference type="Pfam" id="PF02518">
    <property type="entry name" value="HATPase_c"/>
    <property type="match status" value="1"/>
</dbReference>
<dbReference type="Proteomes" id="UP000293172">
    <property type="component" value="Unassembled WGS sequence"/>
</dbReference>
<evidence type="ECO:0000313" key="8">
    <source>
        <dbReference type="EMBL" id="TBU89205.1"/>
    </source>
</evidence>
<gene>
    <name evidence="8" type="ORF">DNK44_17025</name>
</gene>
<dbReference type="InterPro" id="IPR000014">
    <property type="entry name" value="PAS"/>
</dbReference>
<dbReference type="InterPro" id="IPR003594">
    <property type="entry name" value="HATPase_dom"/>
</dbReference>
<dbReference type="PROSITE" id="PS50109">
    <property type="entry name" value="HIS_KIN"/>
    <property type="match status" value="1"/>
</dbReference>
<dbReference type="OrthoDB" id="6973808at2"/>
<dbReference type="PANTHER" id="PTHR43065:SF49">
    <property type="entry name" value="HISTIDINE KINASE"/>
    <property type="match status" value="1"/>
</dbReference>
<dbReference type="SMART" id="SM00086">
    <property type="entry name" value="PAC"/>
    <property type="match status" value="1"/>
</dbReference>
<evidence type="ECO:0000259" key="5">
    <source>
        <dbReference type="PROSITE" id="PS50109"/>
    </source>
</evidence>
<dbReference type="SUPFAM" id="SSF47384">
    <property type="entry name" value="Homodimeric domain of signal transducing histidine kinase"/>
    <property type="match status" value="1"/>
</dbReference>
<dbReference type="PANTHER" id="PTHR43065">
    <property type="entry name" value="SENSOR HISTIDINE KINASE"/>
    <property type="match status" value="1"/>
</dbReference>
<dbReference type="InterPro" id="IPR011006">
    <property type="entry name" value="CheY-like_superfamily"/>
</dbReference>
<dbReference type="PROSITE" id="PS50110">
    <property type="entry name" value="RESPONSE_REGULATORY"/>
    <property type="match status" value="1"/>
</dbReference>
<dbReference type="InterPro" id="IPR035965">
    <property type="entry name" value="PAS-like_dom_sf"/>
</dbReference>
<dbReference type="CDD" id="cd00082">
    <property type="entry name" value="HisKA"/>
    <property type="match status" value="1"/>
</dbReference>
<dbReference type="CDD" id="cd00130">
    <property type="entry name" value="PAS"/>
    <property type="match status" value="1"/>
</dbReference>